<keyword evidence="4" id="KW-0067">ATP-binding</keyword>
<evidence type="ECO:0000313" key="6">
    <source>
        <dbReference type="EMBL" id="PHJ22675.1"/>
    </source>
</evidence>
<dbReference type="PANTHER" id="PTHR11782:SF83">
    <property type="entry name" value="GUANOSINE-DIPHOSPHATASE"/>
    <property type="match status" value="1"/>
</dbReference>
<organism evidence="6 7">
    <name type="scientific">Cystoisospora suis</name>
    <dbReference type="NCBI Taxonomy" id="483139"/>
    <lineage>
        <taxon>Eukaryota</taxon>
        <taxon>Sar</taxon>
        <taxon>Alveolata</taxon>
        <taxon>Apicomplexa</taxon>
        <taxon>Conoidasida</taxon>
        <taxon>Coccidia</taxon>
        <taxon>Eucoccidiorida</taxon>
        <taxon>Eimeriorina</taxon>
        <taxon>Sarcocystidae</taxon>
        <taxon>Cystoisospora</taxon>
    </lineage>
</organism>
<sequence length="400" mass="42777">MARPITGEEEGAFAFLTLNHTAKRLALEGKEGGSDVSRGLLGLVEVGGASTQIVFPLIPYVHVPPFVRRVPVGAEAHLGSRRNLELVSVSFLQLGATSSAGLLLKNICNRPENIKQGICNNPCFPRGYEQSCSAGTPTITKDGQVTISTSTRDNRLKPVALFCASSNPEVSLKALNKLACKANGLDPAATLGERLSFPGCNKIVGTGDFQQCYAAVEQFLVSPQLPVPSNSEASASGFDSVGQVFRLASSDAPIYVTGGALVSAVRTLQSYNLLSRDFKGDVDELVRGAQRFCAIPVRKVSGSGLVFDIKGSAPLPVTAFSHDTCQKLALSASLLRHMNIGESRPEYVRFEDRILDRTGKAIGEYSWHVGAILQYALAKRKWARDMYELGSGFNLPSTAA</sequence>
<dbReference type="GO" id="GO:0009134">
    <property type="term" value="P:nucleoside diphosphate catabolic process"/>
    <property type="evidence" value="ECO:0007669"/>
    <property type="project" value="TreeGrafter"/>
</dbReference>
<evidence type="ECO:0000256" key="2">
    <source>
        <dbReference type="ARBA" id="ARBA00022801"/>
    </source>
</evidence>
<dbReference type="PANTHER" id="PTHR11782">
    <property type="entry name" value="ADENOSINE/GUANOSINE DIPHOSPHATASE"/>
    <property type="match status" value="1"/>
</dbReference>
<keyword evidence="2 5" id="KW-0378">Hydrolase</keyword>
<dbReference type="EMBL" id="MIGC01001551">
    <property type="protein sequence ID" value="PHJ22675.1"/>
    <property type="molecule type" value="Genomic_DNA"/>
</dbReference>
<dbReference type="InterPro" id="IPR000407">
    <property type="entry name" value="GDA1_CD39_NTPase"/>
</dbReference>
<keyword evidence="7" id="KW-1185">Reference proteome</keyword>
<proteinExistence type="inferred from homology"/>
<dbReference type="GO" id="GO:0016020">
    <property type="term" value="C:membrane"/>
    <property type="evidence" value="ECO:0007669"/>
    <property type="project" value="TreeGrafter"/>
</dbReference>
<gene>
    <name evidence="6" type="ORF">CSUI_003466</name>
</gene>
<feature type="binding site" evidence="4">
    <location>
        <begin position="48"/>
        <end position="52"/>
    </location>
    <ligand>
        <name>ATP</name>
        <dbReference type="ChEBI" id="CHEBI:30616"/>
    </ligand>
</feature>
<feature type="active site" description="Proton acceptor" evidence="3">
    <location>
        <position position="10"/>
    </location>
</feature>
<name>A0A2C6L4R0_9APIC</name>
<dbReference type="RefSeq" id="XP_067924352.1">
    <property type="nucleotide sequence ID" value="XM_068063664.1"/>
</dbReference>
<protein>
    <submittedName>
        <fullName evidence="6">Gda1 cd39 (Nucleoside phosphatase) family protein</fullName>
    </submittedName>
</protein>
<dbReference type="PROSITE" id="PS01238">
    <property type="entry name" value="GDA1_CD39_NTPASE"/>
    <property type="match status" value="1"/>
</dbReference>
<dbReference type="Gene3D" id="3.30.420.540">
    <property type="match status" value="1"/>
</dbReference>
<evidence type="ECO:0000256" key="5">
    <source>
        <dbReference type="RuleBase" id="RU003833"/>
    </source>
</evidence>
<dbReference type="OrthoDB" id="6372431at2759"/>
<dbReference type="Gene3D" id="3.30.420.530">
    <property type="match status" value="1"/>
</dbReference>
<dbReference type="GO" id="GO:0005524">
    <property type="term" value="F:ATP binding"/>
    <property type="evidence" value="ECO:0007669"/>
    <property type="project" value="UniProtKB-KW"/>
</dbReference>
<reference evidence="6 7" key="1">
    <citation type="journal article" date="2017" name="Int. J. Parasitol.">
        <title>The genome of the protozoan parasite Cystoisospora suis and a reverse vaccinology approach to identify vaccine candidates.</title>
        <authorList>
            <person name="Palmieri N."/>
            <person name="Shrestha A."/>
            <person name="Ruttkowski B."/>
            <person name="Beck T."/>
            <person name="Vogl C."/>
            <person name="Tomley F."/>
            <person name="Blake D.P."/>
            <person name="Joachim A."/>
        </authorList>
    </citation>
    <scope>NUCLEOTIDE SEQUENCE [LARGE SCALE GENOMIC DNA]</scope>
    <source>
        <strain evidence="6 7">Wien I</strain>
    </source>
</reference>
<dbReference type="VEuPathDB" id="ToxoDB:CSUI_003466"/>
<dbReference type="AlphaFoldDB" id="A0A2C6L4R0"/>
<dbReference type="Proteomes" id="UP000221165">
    <property type="component" value="Unassembled WGS sequence"/>
</dbReference>
<comment type="caution">
    <text evidence="6">The sequence shown here is derived from an EMBL/GenBank/DDBJ whole genome shotgun (WGS) entry which is preliminary data.</text>
</comment>
<dbReference type="GeneID" id="94426875"/>
<accession>A0A2C6L4R0</accession>
<keyword evidence="4" id="KW-0547">Nucleotide-binding</keyword>
<dbReference type="GO" id="GO:0017110">
    <property type="term" value="F:nucleoside diphosphate phosphatase activity"/>
    <property type="evidence" value="ECO:0007669"/>
    <property type="project" value="TreeGrafter"/>
</dbReference>
<evidence type="ECO:0000256" key="1">
    <source>
        <dbReference type="ARBA" id="ARBA00009283"/>
    </source>
</evidence>
<dbReference type="Pfam" id="PF01150">
    <property type="entry name" value="GDA1_CD39"/>
    <property type="match status" value="1"/>
</dbReference>
<evidence type="ECO:0000313" key="7">
    <source>
        <dbReference type="Proteomes" id="UP000221165"/>
    </source>
</evidence>
<comment type="similarity">
    <text evidence="1 5">Belongs to the GDA1/CD39 NTPase family.</text>
</comment>
<evidence type="ECO:0000256" key="3">
    <source>
        <dbReference type="PIRSR" id="PIRSR600407-1"/>
    </source>
</evidence>
<evidence type="ECO:0000256" key="4">
    <source>
        <dbReference type="PIRSR" id="PIRSR600407-2"/>
    </source>
</evidence>